<keyword evidence="1" id="KW-0812">Transmembrane</keyword>
<evidence type="ECO:0000313" key="3">
    <source>
        <dbReference type="Proteomes" id="UP000001401"/>
    </source>
</evidence>
<dbReference type="eggNOG" id="ENOG5033382">
    <property type="taxonomic scope" value="Bacteria"/>
</dbReference>
<dbReference type="HOGENOM" id="CLU_142839_0_0_9"/>
<reference evidence="2" key="1">
    <citation type="submission" date="2010-12" db="EMBL/GenBank/DDBJ databases">
        <title>Complete sequence of Bacillus cellulosilyticus DSM 2522.</title>
        <authorList>
            <consortium name="US DOE Joint Genome Institute"/>
            <person name="Lucas S."/>
            <person name="Copeland A."/>
            <person name="Lapidus A."/>
            <person name="Cheng J.-F."/>
            <person name="Bruce D."/>
            <person name="Goodwin L."/>
            <person name="Pitluck S."/>
            <person name="Chertkov O."/>
            <person name="Detter J.C."/>
            <person name="Han C."/>
            <person name="Tapia R."/>
            <person name="Land M."/>
            <person name="Hauser L."/>
            <person name="Jeffries C."/>
            <person name="Kyrpides N."/>
            <person name="Ivanova N."/>
            <person name="Mikhailova N."/>
            <person name="Brumm P."/>
            <person name="Mead D."/>
            <person name="Woyke T."/>
        </authorList>
    </citation>
    <scope>NUCLEOTIDE SEQUENCE [LARGE SCALE GENOMIC DNA]</scope>
    <source>
        <strain evidence="2">DSM 2522</strain>
    </source>
</reference>
<feature type="transmembrane region" description="Helical" evidence="1">
    <location>
        <begin position="115"/>
        <end position="134"/>
    </location>
</feature>
<accession>E6TVN3</accession>
<evidence type="ECO:0000313" key="2">
    <source>
        <dbReference type="EMBL" id="ADU32161.1"/>
    </source>
</evidence>
<evidence type="ECO:0008006" key="4">
    <source>
        <dbReference type="Google" id="ProtNLM"/>
    </source>
</evidence>
<keyword evidence="1" id="KW-1133">Transmembrane helix</keyword>
<protein>
    <recommendedName>
        <fullName evidence="4">DUF3278 domain-containing protein</fullName>
    </recommendedName>
</protein>
<name>E6TVN3_EVAC2</name>
<dbReference type="AlphaFoldDB" id="E6TVN3"/>
<feature type="transmembrane region" description="Helical" evidence="1">
    <location>
        <begin position="46"/>
        <end position="65"/>
    </location>
</feature>
<feature type="transmembrane region" description="Helical" evidence="1">
    <location>
        <begin position="86"/>
        <end position="109"/>
    </location>
</feature>
<dbReference type="EMBL" id="CP002394">
    <property type="protein sequence ID" value="ADU32161.1"/>
    <property type="molecule type" value="Genomic_DNA"/>
</dbReference>
<proteinExistence type="predicted"/>
<dbReference type="Proteomes" id="UP000001401">
    <property type="component" value="Chromosome"/>
</dbReference>
<dbReference type="KEGG" id="bco:Bcell_3926"/>
<dbReference type="OrthoDB" id="2429113at2"/>
<dbReference type="STRING" id="649639.Bcell_3926"/>
<keyword evidence="3" id="KW-1185">Reference proteome</keyword>
<sequence length="145" mass="16818">MKTWVSFLLPTDEYKEKRFLYFYTEGAVLLVLSLIVMAMLNLNTSTVIGLAIAIFLLYVTVRYTISGMEYTDVTSEKAYKKELRVIYIRTMAFVIILLPLIFLIMPVSLDDFYKIIINVIVVSLICFFASLISLKRSYKKNKELL</sequence>
<gene>
    <name evidence="2" type="ordered locus">Bcell_3926</name>
</gene>
<organism evidence="2 3">
    <name type="scientific">Evansella cellulosilytica (strain ATCC 21833 / DSM 2522 / FERM P-1141 / JCM 9156 / N-4)</name>
    <name type="common">Bacillus cellulosilyticus</name>
    <dbReference type="NCBI Taxonomy" id="649639"/>
    <lineage>
        <taxon>Bacteria</taxon>
        <taxon>Bacillati</taxon>
        <taxon>Bacillota</taxon>
        <taxon>Bacilli</taxon>
        <taxon>Bacillales</taxon>
        <taxon>Bacillaceae</taxon>
        <taxon>Evansella</taxon>
    </lineage>
</organism>
<keyword evidence="1" id="KW-0472">Membrane</keyword>
<dbReference type="RefSeq" id="WP_013490491.1">
    <property type="nucleotide sequence ID" value="NC_014829.1"/>
</dbReference>
<evidence type="ECO:0000256" key="1">
    <source>
        <dbReference type="SAM" id="Phobius"/>
    </source>
</evidence>
<feature type="transmembrane region" description="Helical" evidence="1">
    <location>
        <begin position="20"/>
        <end position="40"/>
    </location>
</feature>